<reference evidence="7 8" key="1">
    <citation type="submission" date="2023-09" db="EMBL/GenBank/DDBJ databases">
        <authorList>
            <person name="Wang M."/>
        </authorList>
    </citation>
    <scope>NUCLEOTIDE SEQUENCE [LARGE SCALE GENOMIC DNA]</scope>
    <source>
        <strain evidence="7">GT-2023</strain>
        <tissue evidence="7">Liver</tissue>
    </source>
</reference>
<evidence type="ECO:0000256" key="2">
    <source>
        <dbReference type="ARBA" id="ARBA00022475"/>
    </source>
</evidence>
<evidence type="ECO:0000256" key="5">
    <source>
        <dbReference type="ARBA" id="ARBA00023180"/>
    </source>
</evidence>
<feature type="non-terminal residue" evidence="7">
    <location>
        <position position="1"/>
    </location>
</feature>
<evidence type="ECO:0000259" key="6">
    <source>
        <dbReference type="SMART" id="SM00134"/>
    </source>
</evidence>
<proteinExistence type="predicted"/>
<dbReference type="Gene3D" id="2.10.60.10">
    <property type="entry name" value="CD59"/>
    <property type="match status" value="1"/>
</dbReference>
<keyword evidence="2" id="KW-1003">Cell membrane</keyword>
<dbReference type="SUPFAM" id="SSF57302">
    <property type="entry name" value="Snake toxin-like"/>
    <property type="match status" value="1"/>
</dbReference>
<evidence type="ECO:0000256" key="1">
    <source>
        <dbReference type="ARBA" id="ARBA00004236"/>
    </source>
</evidence>
<protein>
    <recommendedName>
        <fullName evidence="6">UPAR/Ly6 domain-containing protein</fullName>
    </recommendedName>
</protein>
<dbReference type="Proteomes" id="UP001558613">
    <property type="component" value="Unassembled WGS sequence"/>
</dbReference>
<accession>A0ABR3L1F3</accession>
<evidence type="ECO:0000256" key="4">
    <source>
        <dbReference type="ARBA" id="ARBA00023136"/>
    </source>
</evidence>
<evidence type="ECO:0000256" key="3">
    <source>
        <dbReference type="ARBA" id="ARBA00022729"/>
    </source>
</evidence>
<evidence type="ECO:0000313" key="7">
    <source>
        <dbReference type="EMBL" id="KAL1246668.1"/>
    </source>
</evidence>
<dbReference type="InterPro" id="IPR016054">
    <property type="entry name" value="LY6_UPA_recep-like"/>
</dbReference>
<feature type="domain" description="UPAR/Ly6" evidence="6">
    <location>
        <begin position="2"/>
        <end position="79"/>
    </location>
</feature>
<dbReference type="EMBL" id="JAYMGO010000172">
    <property type="protein sequence ID" value="KAL1246668.1"/>
    <property type="molecule type" value="Genomic_DNA"/>
</dbReference>
<keyword evidence="4" id="KW-0472">Membrane</keyword>
<keyword evidence="5" id="KW-0325">Glycoprotein</keyword>
<evidence type="ECO:0000313" key="8">
    <source>
        <dbReference type="Proteomes" id="UP001558613"/>
    </source>
</evidence>
<keyword evidence="8" id="KW-1185">Reference proteome</keyword>
<sequence length="98" mass="10510">SLKCYHCDGHSCSNILSCSGSEDCFTATSDLKGMLLLAKGCVSKSFCNATKSLTLERISCCEANLCNGAQSIAKRITQIFVPLRFSALLHPAALHILQ</sequence>
<dbReference type="InterPro" id="IPR035076">
    <property type="entry name" value="Toxin/TOLIP"/>
</dbReference>
<dbReference type="SMART" id="SM00134">
    <property type="entry name" value="LU"/>
    <property type="match status" value="1"/>
</dbReference>
<organism evidence="7 8">
    <name type="scientific">Cirrhinus molitorella</name>
    <name type="common">mud carp</name>
    <dbReference type="NCBI Taxonomy" id="172907"/>
    <lineage>
        <taxon>Eukaryota</taxon>
        <taxon>Metazoa</taxon>
        <taxon>Chordata</taxon>
        <taxon>Craniata</taxon>
        <taxon>Vertebrata</taxon>
        <taxon>Euteleostomi</taxon>
        <taxon>Actinopterygii</taxon>
        <taxon>Neopterygii</taxon>
        <taxon>Teleostei</taxon>
        <taxon>Ostariophysi</taxon>
        <taxon>Cypriniformes</taxon>
        <taxon>Cyprinidae</taxon>
        <taxon>Labeoninae</taxon>
        <taxon>Labeonini</taxon>
        <taxon>Cirrhinus</taxon>
    </lineage>
</organism>
<dbReference type="InterPro" id="IPR045860">
    <property type="entry name" value="Snake_toxin-like_sf"/>
</dbReference>
<gene>
    <name evidence="7" type="ORF">QQF64_034401</name>
</gene>
<comment type="caution">
    <text evidence="7">The sequence shown here is derived from an EMBL/GenBank/DDBJ whole genome shotgun (WGS) entry which is preliminary data.</text>
</comment>
<keyword evidence="3" id="KW-0732">Signal</keyword>
<comment type="subcellular location">
    <subcellularLocation>
        <location evidence="1">Cell membrane</location>
    </subcellularLocation>
</comment>
<dbReference type="Pfam" id="PF00087">
    <property type="entry name" value="Toxin_TOLIP"/>
    <property type="match status" value="1"/>
</dbReference>
<name>A0ABR3L1F3_9TELE</name>